<dbReference type="InterPro" id="IPR014002">
    <property type="entry name" value="Agenet_dom_plant"/>
</dbReference>
<dbReference type="InterPro" id="IPR001025">
    <property type="entry name" value="BAH_dom"/>
</dbReference>
<feature type="region of interest" description="Disordered" evidence="1">
    <location>
        <begin position="178"/>
        <end position="199"/>
    </location>
</feature>
<evidence type="ECO:0000259" key="2">
    <source>
        <dbReference type="PROSITE" id="PS51038"/>
    </source>
</evidence>
<dbReference type="Pfam" id="PF05641">
    <property type="entry name" value="Agenet"/>
    <property type="match status" value="1"/>
</dbReference>
<protein>
    <recommendedName>
        <fullName evidence="2">BAH domain-containing protein</fullName>
    </recommendedName>
</protein>
<keyword evidence="4" id="KW-1185">Reference proteome</keyword>
<accession>A0A2H9ZV22</accession>
<feature type="domain" description="BAH" evidence="2">
    <location>
        <begin position="1"/>
        <end position="110"/>
    </location>
</feature>
<name>A0A2H9ZV22_9ASPA</name>
<dbReference type="PANTHER" id="PTHR31917">
    <property type="entry name" value="AGENET DOMAIN-CONTAINING PROTEIN-RELATED"/>
    <property type="match status" value="1"/>
</dbReference>
<dbReference type="Gene3D" id="2.30.30.490">
    <property type="match status" value="1"/>
</dbReference>
<evidence type="ECO:0000313" key="3">
    <source>
        <dbReference type="EMBL" id="PKA47142.1"/>
    </source>
</evidence>
<feature type="region of interest" description="Disordered" evidence="1">
    <location>
        <begin position="135"/>
        <end position="160"/>
    </location>
</feature>
<dbReference type="PROSITE" id="PS51038">
    <property type="entry name" value="BAH"/>
    <property type="match status" value="1"/>
</dbReference>
<dbReference type="Proteomes" id="UP000236161">
    <property type="component" value="Unassembled WGS sequence"/>
</dbReference>
<gene>
    <name evidence="3" type="ORF">AXF42_Ash017087</name>
</gene>
<dbReference type="AlphaFoldDB" id="A0A2H9ZV22"/>
<reference evidence="3 4" key="1">
    <citation type="journal article" date="2017" name="Nature">
        <title>The Apostasia genome and the evolution of orchids.</title>
        <authorList>
            <person name="Zhang G.Q."/>
            <person name="Liu K.W."/>
            <person name="Li Z."/>
            <person name="Lohaus R."/>
            <person name="Hsiao Y.Y."/>
            <person name="Niu S.C."/>
            <person name="Wang J.Y."/>
            <person name="Lin Y.C."/>
            <person name="Xu Q."/>
            <person name="Chen L.J."/>
            <person name="Yoshida K."/>
            <person name="Fujiwara S."/>
            <person name="Wang Z.W."/>
            <person name="Zhang Y.Q."/>
            <person name="Mitsuda N."/>
            <person name="Wang M."/>
            <person name="Liu G.H."/>
            <person name="Pecoraro L."/>
            <person name="Huang H.X."/>
            <person name="Xiao X.J."/>
            <person name="Lin M."/>
            <person name="Wu X.Y."/>
            <person name="Wu W.L."/>
            <person name="Chen Y.Y."/>
            <person name="Chang S.B."/>
            <person name="Sakamoto S."/>
            <person name="Ohme-Takagi M."/>
            <person name="Yagi M."/>
            <person name="Zeng S.J."/>
            <person name="Shen C.Y."/>
            <person name="Yeh C.M."/>
            <person name="Luo Y.B."/>
            <person name="Tsai W.C."/>
            <person name="Van de Peer Y."/>
            <person name="Liu Z.J."/>
        </authorList>
    </citation>
    <scope>NUCLEOTIDE SEQUENCE [LARGE SCALE GENOMIC DNA]</scope>
    <source>
        <strain evidence="4">cv. Shenzhen</strain>
        <tissue evidence="3">Stem</tissue>
    </source>
</reference>
<dbReference type="GO" id="GO:0003682">
    <property type="term" value="F:chromatin binding"/>
    <property type="evidence" value="ECO:0007669"/>
    <property type="project" value="InterPro"/>
</dbReference>
<dbReference type="CDD" id="cd20405">
    <property type="entry name" value="Tudor_Agenet_AtDUF_rpt1_3"/>
    <property type="match status" value="1"/>
</dbReference>
<organism evidence="3 4">
    <name type="scientific">Apostasia shenzhenica</name>
    <dbReference type="NCBI Taxonomy" id="1088818"/>
    <lineage>
        <taxon>Eukaryota</taxon>
        <taxon>Viridiplantae</taxon>
        <taxon>Streptophyta</taxon>
        <taxon>Embryophyta</taxon>
        <taxon>Tracheophyta</taxon>
        <taxon>Spermatophyta</taxon>
        <taxon>Magnoliopsida</taxon>
        <taxon>Liliopsida</taxon>
        <taxon>Asparagales</taxon>
        <taxon>Orchidaceae</taxon>
        <taxon>Apostasioideae</taxon>
        <taxon>Apostasia</taxon>
    </lineage>
</organism>
<dbReference type="InterPro" id="IPR008395">
    <property type="entry name" value="Agenet-like_dom"/>
</dbReference>
<dbReference type="OrthoDB" id="1883212at2759"/>
<dbReference type="InterPro" id="IPR043151">
    <property type="entry name" value="BAH_sf"/>
</dbReference>
<dbReference type="STRING" id="1088818.A0A2H9ZV22"/>
<evidence type="ECO:0000256" key="1">
    <source>
        <dbReference type="SAM" id="MobiDB-lite"/>
    </source>
</evidence>
<dbReference type="SMART" id="SM00743">
    <property type="entry name" value="Agenet"/>
    <property type="match status" value="2"/>
</dbReference>
<proteinExistence type="predicted"/>
<dbReference type="PANTHER" id="PTHR31917:SF58">
    <property type="entry name" value="AGENET AND BROMO-ADJACENT HOMOLOGY (BAH) DOMAIN-CONTAINING PROTEIN"/>
    <property type="match status" value="1"/>
</dbReference>
<dbReference type="EMBL" id="KZ453539">
    <property type="protein sequence ID" value="PKA47142.1"/>
    <property type="molecule type" value="Genomic_DNA"/>
</dbReference>
<sequence length="497" mass="56536">MGEDNKRLVAYVEDLYEDLRAYNMVVVRWFHKVDEVAIVLPPDDANDREIFFSLCLQDFSVECIDGLAAVLGPQDFDMFQKDGRHRCSSWEPYLCRWQIDGDDLKPFDITEVPGYWSQGLLRSMYSCIKLRLNVTSSGSSSDADKRKPIPKCGSPDAEGVHIKDSKLTGVSIESKLENRARRTASLSPSKGSEKQKKDMLAPGRQIELLSQDSGIRGCWFRCVILKRHHDRIKVQYQDLQDADGTGKLEEWFSASRIAAPDKLGIRLSGRPMVRPWPLKGPCDIGVGKIVDAWWHDGWWEGIIINNECEGRIHVFFPGEKRVSSFIAGNLRTSQEWVGETWKLLRDGPEIMSLLQPDINFEKCNDFVTSNVHQHDPSREQQRLRHIDLVETPKLQFVKESSSEKTERALPGFIHDRLRWNTTRKRTHGRSVLAKEAPPCKRQRIEVSFKGSKQPVDCSSFVLPKSLKVVDHENCKSSGDPLFGAPLTALCSSLVMTR</sequence>
<evidence type="ECO:0000313" key="4">
    <source>
        <dbReference type="Proteomes" id="UP000236161"/>
    </source>
</evidence>